<dbReference type="InterPro" id="IPR014941">
    <property type="entry name" value="FimB/Mfa2/Mfa3"/>
</dbReference>
<protein>
    <submittedName>
        <fullName evidence="8">FimB/Mfa2 family fimbrial subunit</fullName>
    </submittedName>
</protein>
<keyword evidence="3" id="KW-0732">Signal</keyword>
<keyword evidence="6" id="KW-0998">Cell outer membrane</keyword>
<evidence type="ECO:0000256" key="1">
    <source>
        <dbReference type="ARBA" id="ARBA00004442"/>
    </source>
</evidence>
<comment type="similarity">
    <text evidence="2">Belongs to the bacteroidetes fimbrillin superfamily. FimB/Mfa2 family.</text>
</comment>
<dbReference type="PROSITE" id="PS51257">
    <property type="entry name" value="PROKAR_LIPOPROTEIN"/>
    <property type="match status" value="1"/>
</dbReference>
<keyword evidence="5" id="KW-0564">Palmitate</keyword>
<accession>A0ABR7DZ72</accession>
<sequence length="340" mass="38621">MKSITTKYIFFPVLVLLCLAGLASCDYIHDELPLCRHTLRFVYRHNIKHADAFAYEMENQEAAKNVRLYIYSAEGKFLSSRLIEGEELKKNEVDLSELDPGDYRLLAWAGLNAQDYTWTEPAPGSSIDDFRMSVQMVENRVDRELSGLFQGELEYTIPVGGTTDTEFPLVKNTNKIRFILIDANRGTKLTSDAFDFAVTTTNGDLDAHNEPVSPTRITWLPYLQQVEEVKASGNETTKYEAVCTELNMLRLIDNNTGTLRIRYASEKTPFINVSLTELLKLTQIASHKLPGQEYLDRQDEYVITAYVDIVGGRAHCLEVIVDDWIVRLEDLTLGNEEMAL</sequence>
<evidence type="ECO:0000256" key="4">
    <source>
        <dbReference type="ARBA" id="ARBA00023136"/>
    </source>
</evidence>
<dbReference type="Pfam" id="PF08842">
    <property type="entry name" value="Mfa2"/>
    <property type="match status" value="1"/>
</dbReference>
<keyword evidence="9" id="KW-1185">Reference proteome</keyword>
<reference evidence="8 9" key="1">
    <citation type="submission" date="2020-08" db="EMBL/GenBank/DDBJ databases">
        <title>Genome public.</title>
        <authorList>
            <person name="Liu C."/>
            <person name="Sun Q."/>
        </authorList>
    </citation>
    <scope>NUCLEOTIDE SEQUENCE [LARGE SCALE GENOMIC DNA]</scope>
    <source>
        <strain evidence="8 9">BX2</strain>
    </source>
</reference>
<comment type="caution">
    <text evidence="8">The sequence shown here is derived from an EMBL/GenBank/DDBJ whole genome shotgun (WGS) entry which is preliminary data.</text>
</comment>
<evidence type="ECO:0000256" key="3">
    <source>
        <dbReference type="ARBA" id="ARBA00022729"/>
    </source>
</evidence>
<organism evidence="8 9">
    <name type="scientific">Parabacteroides segnis</name>
    <dbReference type="NCBI Taxonomy" id="2763058"/>
    <lineage>
        <taxon>Bacteria</taxon>
        <taxon>Pseudomonadati</taxon>
        <taxon>Bacteroidota</taxon>
        <taxon>Bacteroidia</taxon>
        <taxon>Bacteroidales</taxon>
        <taxon>Tannerellaceae</taxon>
        <taxon>Parabacteroides</taxon>
    </lineage>
</organism>
<proteinExistence type="inferred from homology"/>
<comment type="subcellular location">
    <subcellularLocation>
        <location evidence="1">Cell outer membrane</location>
    </subcellularLocation>
</comment>
<evidence type="ECO:0000256" key="5">
    <source>
        <dbReference type="ARBA" id="ARBA00023139"/>
    </source>
</evidence>
<dbReference type="Proteomes" id="UP000644010">
    <property type="component" value="Unassembled WGS sequence"/>
</dbReference>
<dbReference type="RefSeq" id="WP_186958890.1">
    <property type="nucleotide sequence ID" value="NZ_JACOOI010000006.1"/>
</dbReference>
<evidence type="ECO:0000313" key="8">
    <source>
        <dbReference type="EMBL" id="MBC5642713.1"/>
    </source>
</evidence>
<dbReference type="Gene3D" id="2.60.40.2090">
    <property type="match status" value="1"/>
</dbReference>
<evidence type="ECO:0000256" key="6">
    <source>
        <dbReference type="ARBA" id="ARBA00023237"/>
    </source>
</evidence>
<dbReference type="EMBL" id="JACOOI010000006">
    <property type="protein sequence ID" value="MBC5642713.1"/>
    <property type="molecule type" value="Genomic_DNA"/>
</dbReference>
<dbReference type="Gene3D" id="2.60.40.2100">
    <property type="match status" value="1"/>
</dbReference>
<keyword evidence="4" id="KW-0472">Membrane</keyword>
<gene>
    <name evidence="8" type="ORF">H8S77_07415</name>
</gene>
<evidence type="ECO:0000256" key="7">
    <source>
        <dbReference type="ARBA" id="ARBA00023288"/>
    </source>
</evidence>
<evidence type="ECO:0000313" key="9">
    <source>
        <dbReference type="Proteomes" id="UP000644010"/>
    </source>
</evidence>
<keyword evidence="7" id="KW-0449">Lipoprotein</keyword>
<evidence type="ECO:0000256" key="2">
    <source>
        <dbReference type="ARBA" id="ARBA00007248"/>
    </source>
</evidence>
<name>A0ABR7DZ72_9BACT</name>